<name>A0AAV7JPM4_9METZ</name>
<evidence type="ECO:0000256" key="4">
    <source>
        <dbReference type="ARBA" id="ARBA00022786"/>
    </source>
</evidence>
<dbReference type="GO" id="GO:0036503">
    <property type="term" value="P:ERAD pathway"/>
    <property type="evidence" value="ECO:0007669"/>
    <property type="project" value="TreeGrafter"/>
</dbReference>
<organism evidence="9 10">
    <name type="scientific">Oopsacas minuta</name>
    <dbReference type="NCBI Taxonomy" id="111878"/>
    <lineage>
        <taxon>Eukaryota</taxon>
        <taxon>Metazoa</taxon>
        <taxon>Porifera</taxon>
        <taxon>Hexactinellida</taxon>
        <taxon>Hexasterophora</taxon>
        <taxon>Lyssacinosida</taxon>
        <taxon>Leucopsacidae</taxon>
        <taxon>Oopsacas</taxon>
    </lineage>
</organism>
<dbReference type="InterPro" id="IPR004854">
    <property type="entry name" value="Ufd1-like"/>
</dbReference>
<dbReference type="Pfam" id="PF24842">
    <property type="entry name" value="UFD1_N2"/>
    <property type="match status" value="1"/>
</dbReference>
<dbReference type="InterPro" id="IPR036855">
    <property type="entry name" value="Znf_CCCH_sf"/>
</dbReference>
<evidence type="ECO:0000256" key="5">
    <source>
        <dbReference type="ARBA" id="ARBA00022833"/>
    </source>
</evidence>
<keyword evidence="4" id="KW-0833">Ubl conjugation pathway</keyword>
<dbReference type="SMART" id="SM00356">
    <property type="entry name" value="ZnF_C3H1"/>
    <property type="match status" value="1"/>
</dbReference>
<gene>
    <name evidence="9" type="ORF">LOD99_5778</name>
</gene>
<feature type="compositionally biased region" description="Low complexity" evidence="7">
    <location>
        <begin position="1"/>
        <end position="16"/>
    </location>
</feature>
<comment type="similarity">
    <text evidence="1">Belongs to the UFD1 family.</text>
</comment>
<dbReference type="PANTHER" id="PTHR12555">
    <property type="entry name" value="UBIQUITIN FUSION DEGRADATON PROTEIN 1"/>
    <property type="match status" value="1"/>
</dbReference>
<dbReference type="GO" id="GO:0034098">
    <property type="term" value="C:VCP-NPL4-UFD1 AAA ATPase complex"/>
    <property type="evidence" value="ECO:0007669"/>
    <property type="project" value="TreeGrafter"/>
</dbReference>
<evidence type="ECO:0000313" key="9">
    <source>
        <dbReference type="EMBL" id="KAI6650938.1"/>
    </source>
</evidence>
<feature type="domain" description="C3H1-type" evidence="8">
    <location>
        <begin position="452"/>
        <end position="479"/>
    </location>
</feature>
<evidence type="ECO:0000256" key="3">
    <source>
        <dbReference type="ARBA" id="ARBA00022771"/>
    </source>
</evidence>
<accession>A0AAV7JPM4</accession>
<keyword evidence="3 6" id="KW-0863">Zinc-finger</keyword>
<dbReference type="GO" id="GO:0031593">
    <property type="term" value="F:polyubiquitin modification-dependent protein binding"/>
    <property type="evidence" value="ECO:0007669"/>
    <property type="project" value="TreeGrafter"/>
</dbReference>
<feature type="compositionally biased region" description="Polar residues" evidence="7">
    <location>
        <begin position="378"/>
        <end position="388"/>
    </location>
</feature>
<reference evidence="9 10" key="1">
    <citation type="journal article" date="2023" name="BMC Biol.">
        <title>The compact genome of the sponge Oopsacas minuta (Hexactinellida) is lacking key metazoan core genes.</title>
        <authorList>
            <person name="Santini S."/>
            <person name="Schenkelaars Q."/>
            <person name="Jourda C."/>
            <person name="Duchesne M."/>
            <person name="Belahbib H."/>
            <person name="Rocher C."/>
            <person name="Selva M."/>
            <person name="Riesgo A."/>
            <person name="Vervoort M."/>
            <person name="Leys S.P."/>
            <person name="Kodjabachian L."/>
            <person name="Le Bivic A."/>
            <person name="Borchiellini C."/>
            <person name="Claverie J.M."/>
            <person name="Renard E."/>
        </authorList>
    </citation>
    <scope>NUCLEOTIDE SEQUENCE [LARGE SCALE GENOMIC DNA]</scope>
    <source>
        <strain evidence="9">SPO-2</strain>
    </source>
</reference>
<keyword evidence="10" id="KW-1185">Reference proteome</keyword>
<dbReference type="PANTHER" id="PTHR12555:SF13">
    <property type="entry name" value="UBIQUITIN RECOGNITION FACTOR IN ER-ASSOCIATED DEGRADATION PROTEIN 1"/>
    <property type="match status" value="1"/>
</dbReference>
<dbReference type="InterPro" id="IPR042299">
    <property type="entry name" value="Ufd1-like_Nn"/>
</dbReference>
<evidence type="ECO:0000256" key="1">
    <source>
        <dbReference type="ARBA" id="ARBA00006043"/>
    </source>
</evidence>
<feature type="region of interest" description="Disordered" evidence="7">
    <location>
        <begin position="373"/>
        <end position="429"/>
    </location>
</feature>
<evidence type="ECO:0000256" key="7">
    <source>
        <dbReference type="SAM" id="MobiDB-lite"/>
    </source>
</evidence>
<dbReference type="EMBL" id="JAKMXF010000309">
    <property type="protein sequence ID" value="KAI6650938.1"/>
    <property type="molecule type" value="Genomic_DNA"/>
</dbReference>
<evidence type="ECO:0000256" key="2">
    <source>
        <dbReference type="ARBA" id="ARBA00022723"/>
    </source>
</evidence>
<dbReference type="SUPFAM" id="SSF90229">
    <property type="entry name" value="CCCH zinc finger"/>
    <property type="match status" value="1"/>
</dbReference>
<dbReference type="Gene3D" id="3.10.330.10">
    <property type="match status" value="1"/>
</dbReference>
<dbReference type="InterPro" id="IPR055418">
    <property type="entry name" value="UFD1_N2"/>
</dbReference>
<feature type="compositionally biased region" description="Basic and acidic residues" evidence="7">
    <location>
        <begin position="1033"/>
        <end position="1043"/>
    </location>
</feature>
<dbReference type="Proteomes" id="UP001165289">
    <property type="component" value="Unassembled WGS sequence"/>
</dbReference>
<protein>
    <recommendedName>
        <fullName evidence="8">C3H1-type domain-containing protein</fullName>
    </recommendedName>
</protein>
<feature type="region of interest" description="Disordered" evidence="7">
    <location>
        <begin position="1018"/>
        <end position="1051"/>
    </location>
</feature>
<dbReference type="Gene3D" id="3.30.40.10">
    <property type="entry name" value="Zinc/RING finger domain, C3HC4 (zinc finger)"/>
    <property type="match status" value="1"/>
</dbReference>
<comment type="caution">
    <text evidence="9">The sequence shown here is derived from an EMBL/GenBank/DDBJ whole genome shotgun (WGS) entry which is preliminary data.</text>
</comment>
<dbReference type="InterPro" id="IPR055417">
    <property type="entry name" value="UFD1_N1"/>
</dbReference>
<feature type="region of interest" description="Disordered" evidence="7">
    <location>
        <begin position="1"/>
        <end position="24"/>
    </location>
</feature>
<proteinExistence type="inferred from homology"/>
<dbReference type="PROSITE" id="PS50103">
    <property type="entry name" value="ZF_C3H1"/>
    <property type="match status" value="1"/>
</dbReference>
<dbReference type="GO" id="GO:0006511">
    <property type="term" value="P:ubiquitin-dependent protein catabolic process"/>
    <property type="evidence" value="ECO:0007669"/>
    <property type="project" value="InterPro"/>
</dbReference>
<dbReference type="AlphaFoldDB" id="A0AAV7JPM4"/>
<keyword evidence="5 6" id="KW-0862">Zinc</keyword>
<feature type="zinc finger region" description="C3H1-type" evidence="6">
    <location>
        <begin position="452"/>
        <end position="479"/>
    </location>
</feature>
<keyword evidence="2 6" id="KW-0479">Metal-binding</keyword>
<evidence type="ECO:0000313" key="10">
    <source>
        <dbReference type="Proteomes" id="UP001165289"/>
    </source>
</evidence>
<dbReference type="Gene3D" id="2.40.40.50">
    <property type="entry name" value="Ubiquitin fusion degradation protein UFD1, N-terminal domain"/>
    <property type="match status" value="1"/>
</dbReference>
<evidence type="ECO:0000259" key="8">
    <source>
        <dbReference type="PROSITE" id="PS50103"/>
    </source>
</evidence>
<dbReference type="InterPro" id="IPR013083">
    <property type="entry name" value="Znf_RING/FYVE/PHD"/>
</dbReference>
<evidence type="ECO:0000256" key="6">
    <source>
        <dbReference type="PROSITE-ProRule" id="PRU00723"/>
    </source>
</evidence>
<sequence>MAFSSTTSTCTHVSTSEPYKPSSKLDQTTLENLYRQGYQADELILRACSCIKCDSMTSCPGMLYITTEMVYFISKSNIYDMGFHLTSLVSLQIEDGSYPLLTFVTEYLICSFGSLYDRQDLIELLRGAFPKLSVGLSTGNPDRDFDPFSTTKVSKTAILNSPIDNEELIRKREKELTLLIQLLKANTCQYFLANNYCPIMIFCEKEHLTKDQLDSRIYTQEIAKDLSFDVLQNADFLSSDDSIVRSKQDYTAPLLPRHQRPHSFSESYQNNSVFPNLNLSCLGDLTSIDFTIDKPGGGLRRSNSMEVMDSTKTTVGKHIMNSTDFLGAPIIRSISSEQIAACSSPDFTFSKSIPRNISPTLINFLNDTLDQKPRATCTPENNSPSSLRCVSPESPPPLSTLTTPPFDHTSPETLSPRVSPVRSDASTPPLNPYSTFYNSDISLDSNESITSPQPGDPCPYFMSGFCRKGDQCPYSHTHQQGMIPFNATDLTFPQKLTCLSDKEIGRDIPHPSDKIILSPSILVICERNNFQYPITFSLTNLKTNQKLFVGVLEFTSTQIDVAYIPKWIFHHLGIAEGEEVEFKHEDIPKGVFCRLQPLSSAWLSIPYEKRTEILEFWLKKYQNLTVGMRIEVQYEMNKYSLKVLNCKPADGICIVNADISTDIIEPLDCNELYSPEEGQAQRLYLGYPKQCKLALGMYRHFVLLYMPNNNHPERIRISLTVEKGDPDLYVSQTHTAPSQVLYQWCSQDVGCKELRLSSTDQLFNPKESIYVGVMSFTQASVFSICFHRDDGLQMSPNGLRRVEQGNKLRPLTTNSLDELVNTHPNTHVQCTHCGVYMPPLRLAMHERHCKLSTYRCPDCNECIPFVTKEKHSFIMHKQLTCCCGKVYTQYELNAHQLNSCVKRTIKCTHKWCNLSFPMDEIHQHETTCGLRVTPCPICNDDAQFMELESHLFAFHSIDVRRINWDIPLNAQLLKKTNSNAGKLNCKCGENFLEIDDLQVHELTSCLLNNSEAVKANDAAKLPTENGEIPSLPKCEKPQEETRMTTDANGED</sequence>
<dbReference type="InterPro" id="IPR000571">
    <property type="entry name" value="Znf_CCCH"/>
</dbReference>
<dbReference type="GO" id="GO:0008270">
    <property type="term" value="F:zinc ion binding"/>
    <property type="evidence" value="ECO:0007669"/>
    <property type="project" value="UniProtKB-KW"/>
</dbReference>
<dbReference type="Pfam" id="PF03152">
    <property type="entry name" value="UFD1_N1"/>
    <property type="match status" value="1"/>
</dbReference>